<comment type="caution">
    <text evidence="2">The sequence shown here is derived from an EMBL/GenBank/DDBJ whole genome shotgun (WGS) entry which is preliminary data.</text>
</comment>
<dbReference type="EMBL" id="DSKL01000047">
    <property type="protein sequence ID" value="HEH81629.1"/>
    <property type="molecule type" value="Genomic_DNA"/>
</dbReference>
<dbReference type="AlphaFoldDB" id="A0A7C2GE13"/>
<accession>A0A7C2GE13</accession>
<keyword evidence="1" id="KW-0472">Membrane</keyword>
<feature type="transmembrane region" description="Helical" evidence="1">
    <location>
        <begin position="53"/>
        <end position="70"/>
    </location>
</feature>
<feature type="transmembrane region" description="Helical" evidence="1">
    <location>
        <begin position="22"/>
        <end position="47"/>
    </location>
</feature>
<evidence type="ECO:0000313" key="2">
    <source>
        <dbReference type="EMBL" id="HEH81629.1"/>
    </source>
</evidence>
<evidence type="ECO:0000256" key="1">
    <source>
        <dbReference type="SAM" id="Phobius"/>
    </source>
</evidence>
<keyword evidence="1" id="KW-0812">Transmembrane</keyword>
<keyword evidence="1" id="KW-1133">Transmembrane helix</keyword>
<sequence length="72" mass="7024">MSAVAGTVLELSLRQRLAPDALLGRLGGAVALVSGLFGLLGALLAGGLGRVEGVYGASALGFLFLALASARG</sequence>
<name>A0A7C2GE13_9DEIN</name>
<organism evidence="2">
    <name type="scientific">Thermus islandicus</name>
    <dbReference type="NCBI Taxonomy" id="540988"/>
    <lineage>
        <taxon>Bacteria</taxon>
        <taxon>Thermotogati</taxon>
        <taxon>Deinococcota</taxon>
        <taxon>Deinococci</taxon>
        <taxon>Thermales</taxon>
        <taxon>Thermaceae</taxon>
        <taxon>Thermus</taxon>
    </lineage>
</organism>
<gene>
    <name evidence="2" type="ORF">ENP73_01125</name>
</gene>
<evidence type="ECO:0008006" key="3">
    <source>
        <dbReference type="Google" id="ProtNLM"/>
    </source>
</evidence>
<protein>
    <recommendedName>
        <fullName evidence="3">MFS transporter</fullName>
    </recommendedName>
</protein>
<reference evidence="2" key="1">
    <citation type="journal article" date="2020" name="mSystems">
        <title>Genome- and Community-Level Interaction Insights into Carbon Utilization and Element Cycling Functions of Hydrothermarchaeota in Hydrothermal Sediment.</title>
        <authorList>
            <person name="Zhou Z."/>
            <person name="Liu Y."/>
            <person name="Xu W."/>
            <person name="Pan J."/>
            <person name="Luo Z.H."/>
            <person name="Li M."/>
        </authorList>
    </citation>
    <scope>NUCLEOTIDE SEQUENCE [LARGE SCALE GENOMIC DNA]</scope>
    <source>
        <strain evidence="2">SpSt-246</strain>
    </source>
</reference>
<proteinExistence type="predicted"/>